<proteinExistence type="predicted"/>
<protein>
    <recommendedName>
        <fullName evidence="1">ABC-type transport auxiliary lipoprotein component domain-containing protein</fullName>
    </recommendedName>
</protein>
<feature type="domain" description="ABC-type transport auxiliary lipoprotein component" evidence="1">
    <location>
        <begin position="51"/>
        <end position="208"/>
    </location>
</feature>
<evidence type="ECO:0000313" key="3">
    <source>
        <dbReference type="Proteomes" id="UP001296776"/>
    </source>
</evidence>
<dbReference type="AlphaFoldDB" id="A0AAJ0U5R7"/>
<dbReference type="InterPro" id="IPR005586">
    <property type="entry name" value="ABC_trans_aux"/>
</dbReference>
<keyword evidence="3" id="KW-1185">Reference proteome</keyword>
<dbReference type="Gene3D" id="3.40.50.10610">
    <property type="entry name" value="ABC-type transport auxiliary lipoprotein component"/>
    <property type="match status" value="1"/>
</dbReference>
<evidence type="ECO:0000259" key="1">
    <source>
        <dbReference type="Pfam" id="PF03886"/>
    </source>
</evidence>
<dbReference type="Pfam" id="PF03886">
    <property type="entry name" value="ABC_trans_aux"/>
    <property type="match status" value="1"/>
</dbReference>
<reference evidence="2" key="2">
    <citation type="journal article" date="2020" name="Microorganisms">
        <title>Osmotic Adaptation and Compatible Solute Biosynthesis of Phototrophic Bacteria as Revealed from Genome Analyses.</title>
        <authorList>
            <person name="Imhoff J.F."/>
            <person name="Rahn T."/>
            <person name="Kunzel S."/>
            <person name="Keller A."/>
            <person name="Neulinger S.C."/>
        </authorList>
    </citation>
    <scope>NUCLEOTIDE SEQUENCE</scope>
    <source>
        <strain evidence="2">DSM 11080</strain>
    </source>
</reference>
<dbReference type="Proteomes" id="UP001296776">
    <property type="component" value="Unassembled WGS sequence"/>
</dbReference>
<name>A0AAJ0U5R7_9GAMM</name>
<accession>A0AAJ0U5R7</accession>
<organism evidence="2 3">
    <name type="scientific">Halochromatium glycolicum</name>
    <dbReference type="NCBI Taxonomy" id="85075"/>
    <lineage>
        <taxon>Bacteria</taxon>
        <taxon>Pseudomonadati</taxon>
        <taxon>Pseudomonadota</taxon>
        <taxon>Gammaproteobacteria</taxon>
        <taxon>Chromatiales</taxon>
        <taxon>Chromatiaceae</taxon>
        <taxon>Halochromatium</taxon>
    </lineage>
</organism>
<dbReference type="SUPFAM" id="SSF159594">
    <property type="entry name" value="XCC0632-like"/>
    <property type="match status" value="1"/>
</dbReference>
<evidence type="ECO:0000313" key="2">
    <source>
        <dbReference type="EMBL" id="MBK1705795.1"/>
    </source>
</evidence>
<sequence length="226" mass="24679">MVRALNQQHASQRPDPSWDRSRPAVLLLGLSLLFLLTACGSSGPVVPERFYTLEPEVDLPPSQRVLPGTLLVTPLAARGFLGGTQIVYRTADAPLQIQRYDNLLWEQPPGRAMAEALIAALRNARAFEFVVAIADRAEADLLLNGTLSRFEHLPTADPPQVAAAFNLTLVGNDRQTRFSKTYDGTEPVGASTPDAMVRAFNRLAGRLLTAAGRDLQRVASRPLNMR</sequence>
<gene>
    <name evidence="2" type="ORF">CKO40_14840</name>
</gene>
<dbReference type="EMBL" id="NRSJ01000028">
    <property type="protein sequence ID" value="MBK1705795.1"/>
    <property type="molecule type" value="Genomic_DNA"/>
</dbReference>
<reference evidence="2" key="1">
    <citation type="submission" date="2017-08" db="EMBL/GenBank/DDBJ databases">
        <authorList>
            <person name="Imhoff J.F."/>
            <person name="Rahn T."/>
            <person name="Kuenzel S."/>
            <person name="Neulinger S.C."/>
        </authorList>
    </citation>
    <scope>NUCLEOTIDE SEQUENCE</scope>
    <source>
        <strain evidence="2">DSM 11080</strain>
    </source>
</reference>
<dbReference type="RefSeq" id="WP_200347013.1">
    <property type="nucleotide sequence ID" value="NZ_NRSJ01000028.1"/>
</dbReference>
<comment type="caution">
    <text evidence="2">The sequence shown here is derived from an EMBL/GenBank/DDBJ whole genome shotgun (WGS) entry which is preliminary data.</text>
</comment>